<proteinExistence type="predicted"/>
<keyword evidence="1" id="KW-1133">Transmembrane helix</keyword>
<gene>
    <name evidence="2" type="ORF">LCGC14_1052730</name>
</gene>
<feature type="transmembrane region" description="Helical" evidence="1">
    <location>
        <begin position="112"/>
        <end position="130"/>
    </location>
</feature>
<organism evidence="2">
    <name type="scientific">marine sediment metagenome</name>
    <dbReference type="NCBI Taxonomy" id="412755"/>
    <lineage>
        <taxon>unclassified sequences</taxon>
        <taxon>metagenomes</taxon>
        <taxon>ecological metagenomes</taxon>
    </lineage>
</organism>
<keyword evidence="1" id="KW-0812">Transmembrane</keyword>
<keyword evidence="1" id="KW-0472">Membrane</keyword>
<dbReference type="EMBL" id="LAZR01004413">
    <property type="protein sequence ID" value="KKN08826.1"/>
    <property type="molecule type" value="Genomic_DNA"/>
</dbReference>
<comment type="caution">
    <text evidence="2">The sequence shown here is derived from an EMBL/GenBank/DDBJ whole genome shotgun (WGS) entry which is preliminary data.</text>
</comment>
<evidence type="ECO:0000256" key="1">
    <source>
        <dbReference type="SAM" id="Phobius"/>
    </source>
</evidence>
<protein>
    <submittedName>
        <fullName evidence="2">Uncharacterized protein</fullName>
    </submittedName>
</protein>
<name>A0A0F9Q6I5_9ZZZZ</name>
<evidence type="ECO:0000313" key="2">
    <source>
        <dbReference type="EMBL" id="KKN08826.1"/>
    </source>
</evidence>
<reference evidence="2" key="1">
    <citation type="journal article" date="2015" name="Nature">
        <title>Complex archaea that bridge the gap between prokaryotes and eukaryotes.</title>
        <authorList>
            <person name="Spang A."/>
            <person name="Saw J.H."/>
            <person name="Jorgensen S.L."/>
            <person name="Zaremba-Niedzwiedzka K."/>
            <person name="Martijn J."/>
            <person name="Lind A.E."/>
            <person name="van Eijk R."/>
            <person name="Schleper C."/>
            <person name="Guy L."/>
            <person name="Ettema T.J."/>
        </authorList>
    </citation>
    <scope>NUCLEOTIDE SEQUENCE</scope>
</reference>
<feature type="transmembrane region" description="Helical" evidence="1">
    <location>
        <begin position="7"/>
        <end position="28"/>
    </location>
</feature>
<sequence>MPAKSMLGSIIVGAICSVLIMSGLLYFIGPMLLPGLTEQDTDLQDKYDDLLDLYNDLLNKTLVLQYKYQEWNSHAYVTEYDLVYQKMNDTELSITIQENSRLFITFSSMAKLWLSYFFTGYAAYSIALVVEGIGNRTYWVTHLDARPTGGWQLDITQNLNIDYLTGPLSAGTYNITMYWKSIYDSTEYSYLSVAHSNYFNTRSFMVQELKSL</sequence>
<dbReference type="AlphaFoldDB" id="A0A0F9Q6I5"/>
<accession>A0A0F9Q6I5</accession>